<reference evidence="1" key="1">
    <citation type="submission" date="2020-10" db="EMBL/GenBank/DDBJ databases">
        <authorList>
            <person name="Kusch S."/>
        </authorList>
    </citation>
    <scope>NUCLEOTIDE SEQUENCE</scope>
    <source>
        <strain evidence="1">SwB9</strain>
    </source>
</reference>
<evidence type="ECO:0000313" key="1">
    <source>
        <dbReference type="EMBL" id="CAD6441826.1"/>
    </source>
</evidence>
<dbReference type="EMBL" id="CAJHIA010000007">
    <property type="protein sequence ID" value="CAD6441826.1"/>
    <property type="molecule type" value="Genomic_DNA"/>
</dbReference>
<comment type="caution">
    <text evidence="1">The sequence shown here is derived from an EMBL/GenBank/DDBJ whole genome shotgun (WGS) entry which is preliminary data.</text>
</comment>
<gene>
    <name evidence="1" type="ORF">SCLTRI_LOCUS1618</name>
</gene>
<dbReference type="OrthoDB" id="4524829at2759"/>
<name>A0A8H2ZL58_9HELO</name>
<protein>
    <submittedName>
        <fullName evidence="1">D353dc51-b741-43ec-8574-4609fa85c38d</fullName>
    </submittedName>
</protein>
<keyword evidence="2" id="KW-1185">Reference proteome</keyword>
<evidence type="ECO:0000313" key="2">
    <source>
        <dbReference type="Proteomes" id="UP000624404"/>
    </source>
</evidence>
<dbReference type="AlphaFoldDB" id="A0A8H2ZL58"/>
<accession>A0A8H2ZL58</accession>
<organism evidence="1 2">
    <name type="scientific">Sclerotinia trifoliorum</name>
    <dbReference type="NCBI Taxonomy" id="28548"/>
    <lineage>
        <taxon>Eukaryota</taxon>
        <taxon>Fungi</taxon>
        <taxon>Dikarya</taxon>
        <taxon>Ascomycota</taxon>
        <taxon>Pezizomycotina</taxon>
        <taxon>Leotiomycetes</taxon>
        <taxon>Helotiales</taxon>
        <taxon>Sclerotiniaceae</taxon>
        <taxon>Sclerotinia</taxon>
    </lineage>
</organism>
<sequence length="51" mass="5517">MNFASKSKTIEGHTKYISVKVGDNVVLDKPSTHDNMHDFVVSVTAILATLG</sequence>
<dbReference type="Proteomes" id="UP000624404">
    <property type="component" value="Unassembled WGS sequence"/>
</dbReference>
<proteinExistence type="predicted"/>